<reference evidence="1" key="2">
    <citation type="journal article" date="2015" name="Data Brief">
        <title>Shoot transcriptome of the giant reed, Arundo donax.</title>
        <authorList>
            <person name="Barrero R.A."/>
            <person name="Guerrero F.D."/>
            <person name="Moolhuijzen P."/>
            <person name="Goolsby J.A."/>
            <person name="Tidwell J."/>
            <person name="Bellgard S.E."/>
            <person name="Bellgard M.I."/>
        </authorList>
    </citation>
    <scope>NUCLEOTIDE SEQUENCE</scope>
    <source>
        <tissue evidence="1">Shoot tissue taken approximately 20 cm above the soil surface</tissue>
    </source>
</reference>
<name>A0A0A9HMF2_ARUDO</name>
<proteinExistence type="predicted"/>
<sequence length="66" mass="7393">MDFIMAVPILLSHGPLLLPPHTAPDYIKIKPRFPICKSHFQILSDSIHFVHCCNCTVPATDTHPIC</sequence>
<organism evidence="1">
    <name type="scientific">Arundo donax</name>
    <name type="common">Giant reed</name>
    <name type="synonym">Donax arundinaceus</name>
    <dbReference type="NCBI Taxonomy" id="35708"/>
    <lineage>
        <taxon>Eukaryota</taxon>
        <taxon>Viridiplantae</taxon>
        <taxon>Streptophyta</taxon>
        <taxon>Embryophyta</taxon>
        <taxon>Tracheophyta</taxon>
        <taxon>Spermatophyta</taxon>
        <taxon>Magnoliopsida</taxon>
        <taxon>Liliopsida</taxon>
        <taxon>Poales</taxon>
        <taxon>Poaceae</taxon>
        <taxon>PACMAD clade</taxon>
        <taxon>Arundinoideae</taxon>
        <taxon>Arundineae</taxon>
        <taxon>Arundo</taxon>
    </lineage>
</organism>
<dbReference type="AlphaFoldDB" id="A0A0A9HMF2"/>
<accession>A0A0A9HMF2</accession>
<evidence type="ECO:0000313" key="1">
    <source>
        <dbReference type="EMBL" id="JAE36031.1"/>
    </source>
</evidence>
<dbReference type="EMBL" id="GBRH01161865">
    <property type="protein sequence ID" value="JAE36031.1"/>
    <property type="molecule type" value="Transcribed_RNA"/>
</dbReference>
<reference evidence="1" key="1">
    <citation type="submission" date="2014-09" db="EMBL/GenBank/DDBJ databases">
        <authorList>
            <person name="Magalhaes I.L.F."/>
            <person name="Oliveira U."/>
            <person name="Santos F.R."/>
            <person name="Vidigal T.H.D.A."/>
            <person name="Brescovit A.D."/>
            <person name="Santos A.J."/>
        </authorList>
    </citation>
    <scope>NUCLEOTIDE SEQUENCE</scope>
    <source>
        <tissue evidence="1">Shoot tissue taken approximately 20 cm above the soil surface</tissue>
    </source>
</reference>
<protein>
    <submittedName>
        <fullName evidence="1">Uncharacterized protein</fullName>
    </submittedName>
</protein>